<proteinExistence type="inferred from homology"/>
<evidence type="ECO:0000256" key="2">
    <source>
        <dbReference type="ARBA" id="ARBA00006275"/>
    </source>
</evidence>
<dbReference type="PROSITE" id="PS51257">
    <property type="entry name" value="PROKAR_LIPOPROTEIN"/>
    <property type="match status" value="1"/>
</dbReference>
<comment type="similarity">
    <text evidence="2">Belongs to the SusD family.</text>
</comment>
<protein>
    <submittedName>
        <fullName evidence="8">Starch-binding associating with outer membrane</fullName>
    </submittedName>
</protein>
<evidence type="ECO:0000256" key="5">
    <source>
        <dbReference type="ARBA" id="ARBA00023237"/>
    </source>
</evidence>
<feature type="domain" description="RagB/SusD" evidence="6">
    <location>
        <begin position="366"/>
        <end position="503"/>
    </location>
</feature>
<accession>A0A1H9PRC3</accession>
<keyword evidence="3" id="KW-0732">Signal</keyword>
<evidence type="ECO:0000313" key="9">
    <source>
        <dbReference type="Proteomes" id="UP000199572"/>
    </source>
</evidence>
<name>A0A1H9PRC3_9SPHI</name>
<feature type="domain" description="SusD-like N-terminal" evidence="7">
    <location>
        <begin position="85"/>
        <end position="225"/>
    </location>
</feature>
<keyword evidence="5" id="KW-0998">Cell outer membrane</keyword>
<keyword evidence="4" id="KW-0472">Membrane</keyword>
<dbReference type="Proteomes" id="UP000199572">
    <property type="component" value="Unassembled WGS sequence"/>
</dbReference>
<evidence type="ECO:0000313" key="8">
    <source>
        <dbReference type="EMBL" id="SER50365.1"/>
    </source>
</evidence>
<dbReference type="OrthoDB" id="9783641at2"/>
<evidence type="ECO:0000259" key="7">
    <source>
        <dbReference type="Pfam" id="PF14322"/>
    </source>
</evidence>
<evidence type="ECO:0000259" key="6">
    <source>
        <dbReference type="Pfam" id="PF07980"/>
    </source>
</evidence>
<dbReference type="Pfam" id="PF14322">
    <property type="entry name" value="SusD-like_3"/>
    <property type="match status" value="1"/>
</dbReference>
<evidence type="ECO:0000256" key="4">
    <source>
        <dbReference type="ARBA" id="ARBA00023136"/>
    </source>
</evidence>
<dbReference type="CDD" id="cd08977">
    <property type="entry name" value="SusD"/>
    <property type="match status" value="1"/>
</dbReference>
<dbReference type="Gene3D" id="1.25.40.390">
    <property type="match status" value="1"/>
</dbReference>
<dbReference type="STRING" id="390241.SAMN04488023_11063"/>
<dbReference type="GO" id="GO:0009279">
    <property type="term" value="C:cell outer membrane"/>
    <property type="evidence" value="ECO:0007669"/>
    <property type="project" value="UniProtKB-SubCell"/>
</dbReference>
<gene>
    <name evidence="8" type="ORF">SAMN04488023_11063</name>
</gene>
<sequence length="503" mass="56325">MKLSNKILYALLLVFTISGCTKLDEEQFGRLSPANYYKTEQEALSSVLGIYQALQQVAHIGDPWRISEYGTDEFIVPGRASGGWFDQNNIDMMVHNVRPDNQAIGRAWKQIFQVIGTANAVIESLNSSPSAGNFKAVAAEAKALRAYGYFYAMDLWGNVPIATQARIDPANLPATNSRAEVFRFVEQELIAAAADLPSVTTVNRATYYPRLTREAIFTALATLYLNAEVYTGTAKWTEANAMCDNVIRTNAYTLEANTVDNFKATNEANSKEIIFAFSIDPSRTSGSNQFILYAQPALDQQRYGLPFAPANGYSTYQEALDRYETIDNRKKLIEYGPQTYLDGRPLVDARGVQLNLVAVKDYVSAQDNEGYRVLKYVPDGVKWAGSSADNDLVLTRYADILLTKAEALFRIGNTGDALTLVNQIRARSKASTLGTITIQEIENERAREFIWEGHRRRDMIRFGSFFNKTWTFKTTVDPVWKGIYPIPTEQLASNPKLKQNPNY</sequence>
<dbReference type="Gene3D" id="1.25.40.10">
    <property type="entry name" value="Tetratricopeptide repeat domain"/>
    <property type="match status" value="1"/>
</dbReference>
<evidence type="ECO:0000256" key="1">
    <source>
        <dbReference type="ARBA" id="ARBA00004442"/>
    </source>
</evidence>
<keyword evidence="9" id="KW-1185">Reference proteome</keyword>
<dbReference type="InterPro" id="IPR033985">
    <property type="entry name" value="SusD-like_N"/>
</dbReference>
<dbReference type="InterPro" id="IPR011990">
    <property type="entry name" value="TPR-like_helical_dom_sf"/>
</dbReference>
<dbReference type="RefSeq" id="WP_090883921.1">
    <property type="nucleotide sequence ID" value="NZ_FOGG01000010.1"/>
</dbReference>
<dbReference type="InterPro" id="IPR012944">
    <property type="entry name" value="SusD_RagB_dom"/>
</dbReference>
<comment type="subcellular location">
    <subcellularLocation>
        <location evidence="1">Cell outer membrane</location>
    </subcellularLocation>
</comment>
<organism evidence="8 9">
    <name type="scientific">Pedobacter rhizosphaerae</name>
    <dbReference type="NCBI Taxonomy" id="390241"/>
    <lineage>
        <taxon>Bacteria</taxon>
        <taxon>Pseudomonadati</taxon>
        <taxon>Bacteroidota</taxon>
        <taxon>Sphingobacteriia</taxon>
        <taxon>Sphingobacteriales</taxon>
        <taxon>Sphingobacteriaceae</taxon>
        <taxon>Pedobacter</taxon>
    </lineage>
</organism>
<dbReference type="EMBL" id="FOGG01000010">
    <property type="protein sequence ID" value="SER50365.1"/>
    <property type="molecule type" value="Genomic_DNA"/>
</dbReference>
<dbReference type="Gene3D" id="1.10.3780.10">
    <property type="entry name" value="SusD-like"/>
    <property type="match status" value="1"/>
</dbReference>
<dbReference type="SUPFAM" id="SSF48452">
    <property type="entry name" value="TPR-like"/>
    <property type="match status" value="1"/>
</dbReference>
<dbReference type="AlphaFoldDB" id="A0A1H9PRC3"/>
<dbReference type="Pfam" id="PF07980">
    <property type="entry name" value="SusD_RagB"/>
    <property type="match status" value="1"/>
</dbReference>
<evidence type="ECO:0000256" key="3">
    <source>
        <dbReference type="ARBA" id="ARBA00022729"/>
    </source>
</evidence>
<reference evidence="8 9" key="1">
    <citation type="submission" date="2016-10" db="EMBL/GenBank/DDBJ databases">
        <authorList>
            <person name="de Groot N.N."/>
        </authorList>
    </citation>
    <scope>NUCLEOTIDE SEQUENCE [LARGE SCALE GENOMIC DNA]</scope>
    <source>
        <strain evidence="8 9">DSM 18610</strain>
    </source>
</reference>